<organism evidence="1">
    <name type="scientific">Spodoptera frugiperda</name>
    <name type="common">Fall armyworm</name>
    <dbReference type="NCBI Taxonomy" id="7108"/>
    <lineage>
        <taxon>Eukaryota</taxon>
        <taxon>Metazoa</taxon>
        <taxon>Ecdysozoa</taxon>
        <taxon>Arthropoda</taxon>
        <taxon>Hexapoda</taxon>
        <taxon>Insecta</taxon>
        <taxon>Pterygota</taxon>
        <taxon>Neoptera</taxon>
        <taxon>Endopterygota</taxon>
        <taxon>Lepidoptera</taxon>
        <taxon>Glossata</taxon>
        <taxon>Ditrysia</taxon>
        <taxon>Noctuoidea</taxon>
        <taxon>Noctuidae</taxon>
        <taxon>Amphipyrinae</taxon>
        <taxon>Spodoptera</taxon>
    </lineage>
</organism>
<name>A0A2H1VBQ2_SPOFR</name>
<reference evidence="1" key="1">
    <citation type="submission" date="2016-07" db="EMBL/GenBank/DDBJ databases">
        <authorList>
            <person name="Bretaudeau A."/>
        </authorList>
    </citation>
    <scope>NUCLEOTIDE SEQUENCE</scope>
    <source>
        <strain evidence="1">Rice</strain>
        <tissue evidence="1">Whole body</tissue>
    </source>
</reference>
<protein>
    <submittedName>
        <fullName evidence="1">SFRICE_013806</fullName>
    </submittedName>
</protein>
<evidence type="ECO:0000313" key="1">
    <source>
        <dbReference type="EMBL" id="SOQ38247.1"/>
    </source>
</evidence>
<dbReference type="EMBL" id="ODYU01001684">
    <property type="protein sequence ID" value="SOQ38247.1"/>
    <property type="molecule type" value="Genomic_DNA"/>
</dbReference>
<proteinExistence type="predicted"/>
<gene>
    <name evidence="1" type="ORF">SFRICE_013806</name>
</gene>
<sequence length="82" mass="9004">MELNIVLVTATVFDCQKKTVEGKSSANVGHRYNEEYTVFTHRLTSARQVDIIYVALDRVRGSVCARVIAQAAVCFAEQAGLA</sequence>
<accession>A0A2H1VBQ2</accession>
<dbReference type="AlphaFoldDB" id="A0A2H1VBQ2"/>